<gene>
    <name evidence="2" type="ORF">A2431_02355</name>
</gene>
<dbReference type="PANTHER" id="PTHR10859:SF91">
    <property type="entry name" value="DOLICHYL-PHOSPHATE BETA-GLUCOSYLTRANSFERASE"/>
    <property type="match status" value="1"/>
</dbReference>
<evidence type="ECO:0000313" key="3">
    <source>
        <dbReference type="Proteomes" id="UP000177697"/>
    </source>
</evidence>
<dbReference type="PANTHER" id="PTHR10859">
    <property type="entry name" value="GLYCOSYL TRANSFERASE"/>
    <property type="match status" value="1"/>
</dbReference>
<accession>A0A1G2V3K7</accession>
<evidence type="ECO:0000259" key="1">
    <source>
        <dbReference type="Pfam" id="PF00535"/>
    </source>
</evidence>
<dbReference type="InterPro" id="IPR001173">
    <property type="entry name" value="Glyco_trans_2-like"/>
</dbReference>
<dbReference type="SUPFAM" id="SSF53448">
    <property type="entry name" value="Nucleotide-diphospho-sugar transferases"/>
    <property type="match status" value="1"/>
</dbReference>
<comment type="caution">
    <text evidence="2">The sequence shown here is derived from an EMBL/GenBank/DDBJ whole genome shotgun (WGS) entry which is preliminary data.</text>
</comment>
<name>A0A1G2V3K7_9BACT</name>
<dbReference type="InterPro" id="IPR029044">
    <property type="entry name" value="Nucleotide-diphossugar_trans"/>
</dbReference>
<organism evidence="2 3">
    <name type="scientific">Candidatus Zambryskibacteria bacterium RIFOXYC1_FULL_39_10</name>
    <dbReference type="NCBI Taxonomy" id="1802779"/>
    <lineage>
        <taxon>Bacteria</taxon>
        <taxon>Candidatus Zambryskiibacteriota</taxon>
    </lineage>
</organism>
<feature type="domain" description="Glycosyltransferase 2-like" evidence="1">
    <location>
        <begin position="5"/>
        <end position="153"/>
    </location>
</feature>
<dbReference type="CDD" id="cd04179">
    <property type="entry name" value="DPM_DPG-synthase_like"/>
    <property type="match status" value="1"/>
</dbReference>
<dbReference type="Proteomes" id="UP000177697">
    <property type="component" value="Unassembled WGS sequence"/>
</dbReference>
<proteinExistence type="predicted"/>
<evidence type="ECO:0000313" key="2">
    <source>
        <dbReference type="EMBL" id="OHB16228.1"/>
    </source>
</evidence>
<dbReference type="EMBL" id="MHWW01000003">
    <property type="protein sequence ID" value="OHB16228.1"/>
    <property type="molecule type" value="Genomic_DNA"/>
</dbReference>
<protein>
    <recommendedName>
        <fullName evidence="1">Glycosyltransferase 2-like domain-containing protein</fullName>
    </recommendedName>
</protein>
<dbReference type="GO" id="GO:0006487">
    <property type="term" value="P:protein N-linked glycosylation"/>
    <property type="evidence" value="ECO:0007669"/>
    <property type="project" value="TreeGrafter"/>
</dbReference>
<reference evidence="2 3" key="1">
    <citation type="journal article" date="2016" name="Nat. Commun.">
        <title>Thousands of microbial genomes shed light on interconnected biogeochemical processes in an aquifer system.</title>
        <authorList>
            <person name="Anantharaman K."/>
            <person name="Brown C.T."/>
            <person name="Hug L.A."/>
            <person name="Sharon I."/>
            <person name="Castelle C.J."/>
            <person name="Probst A.J."/>
            <person name="Thomas B.C."/>
            <person name="Singh A."/>
            <person name="Wilkins M.J."/>
            <person name="Karaoz U."/>
            <person name="Brodie E.L."/>
            <person name="Williams K.H."/>
            <person name="Hubbard S.S."/>
            <person name="Banfield J.F."/>
        </authorList>
    </citation>
    <scope>NUCLEOTIDE SEQUENCE [LARGE SCALE GENOMIC DNA]</scope>
</reference>
<dbReference type="Gene3D" id="3.90.550.10">
    <property type="entry name" value="Spore Coat Polysaccharide Biosynthesis Protein SpsA, Chain A"/>
    <property type="match status" value="1"/>
</dbReference>
<dbReference type="AlphaFoldDB" id="A0A1G2V3K7"/>
<sequence length="234" mass="26531">MKCDICIPVLNESSIIINTIRTIQEEVKKRPDIEWRIIVADNGSTDDTRQKVITAGLKNTILLSISEKGKGIAIRRAAEYSLADFFCFIDADLSVSPKNIAVFVDHLSTGKDIVIGSRFLDETKVKRSYLRTVSSKLFNFVARIILPIRVKDAQCGLKCMNIKGKEVLIACKETTWFLDLELIAQATSARLVVEELPIEWEEFYYVHRASKLRVVRDGLQALIAMMRIRQALKI</sequence>
<dbReference type="Pfam" id="PF00535">
    <property type="entry name" value="Glycos_transf_2"/>
    <property type="match status" value="1"/>
</dbReference>